<protein>
    <submittedName>
        <fullName evidence="2">Uncharacterized protein</fullName>
    </submittedName>
</protein>
<dbReference type="GO" id="GO:0005085">
    <property type="term" value="F:guanyl-nucleotide exchange factor activity"/>
    <property type="evidence" value="ECO:0007669"/>
    <property type="project" value="InterPro"/>
</dbReference>
<dbReference type="AlphaFoldDB" id="A0A3P9JZ06"/>
<accession>A0A3P9JZ06</accession>
<dbReference type="Pfam" id="PF02188">
    <property type="entry name" value="GoLoco"/>
    <property type="match status" value="1"/>
</dbReference>
<proteinExistence type="predicted"/>
<reference evidence="2" key="3">
    <citation type="submission" date="2025-08" db="UniProtKB">
        <authorList>
            <consortium name="Ensembl"/>
        </authorList>
    </citation>
    <scope>IDENTIFICATION</scope>
    <source>
        <strain evidence="2">HNI</strain>
    </source>
</reference>
<reference evidence="2" key="4">
    <citation type="submission" date="2025-09" db="UniProtKB">
        <authorList>
            <consortium name="Ensembl"/>
        </authorList>
    </citation>
    <scope>IDENTIFICATION</scope>
    <source>
        <strain evidence="2">HNI</strain>
    </source>
</reference>
<evidence type="ECO:0000256" key="1">
    <source>
        <dbReference type="SAM" id="MobiDB-lite"/>
    </source>
</evidence>
<reference key="1">
    <citation type="journal article" date="2007" name="Nature">
        <title>The medaka draft genome and insights into vertebrate genome evolution.</title>
        <authorList>
            <person name="Kasahara M."/>
            <person name="Naruse K."/>
            <person name="Sasaki S."/>
            <person name="Nakatani Y."/>
            <person name="Qu W."/>
            <person name="Ahsan B."/>
            <person name="Yamada T."/>
            <person name="Nagayasu Y."/>
            <person name="Doi K."/>
            <person name="Kasai Y."/>
            <person name="Jindo T."/>
            <person name="Kobayashi D."/>
            <person name="Shimada A."/>
            <person name="Toyoda A."/>
            <person name="Kuroki Y."/>
            <person name="Fujiyama A."/>
            <person name="Sasaki T."/>
            <person name="Shimizu A."/>
            <person name="Asakawa S."/>
            <person name="Shimizu N."/>
            <person name="Hashimoto S."/>
            <person name="Yang J."/>
            <person name="Lee Y."/>
            <person name="Matsushima K."/>
            <person name="Sugano S."/>
            <person name="Sakaizumi M."/>
            <person name="Narita T."/>
            <person name="Ohishi K."/>
            <person name="Haga S."/>
            <person name="Ohta F."/>
            <person name="Nomoto H."/>
            <person name="Nogata K."/>
            <person name="Morishita T."/>
            <person name="Endo T."/>
            <person name="Shin-I T."/>
            <person name="Takeda H."/>
            <person name="Morishita S."/>
            <person name="Kohara Y."/>
        </authorList>
    </citation>
    <scope>NUCLEOTIDE SEQUENCE [LARGE SCALE GENOMIC DNA]</scope>
    <source>
        <strain>Hd-rR</strain>
    </source>
</reference>
<dbReference type="InterPro" id="IPR042168">
    <property type="entry name" value="Pcp2"/>
</dbReference>
<dbReference type="Proteomes" id="UP000265180">
    <property type="component" value="Chromosome 8"/>
</dbReference>
<dbReference type="Gene3D" id="1.25.40.10">
    <property type="entry name" value="Tetratricopeptide repeat domain"/>
    <property type="match status" value="1"/>
</dbReference>
<dbReference type="Ensembl" id="ENSORLT00020013018.1">
    <property type="protein sequence ID" value="ENSORLP00020001441.1"/>
    <property type="gene ID" value="ENSORLG00020002152.1"/>
</dbReference>
<name>A0A3P9JZ06_ORYLA</name>
<feature type="region of interest" description="Disordered" evidence="1">
    <location>
        <begin position="1"/>
        <end position="21"/>
    </location>
</feature>
<organism evidence="2 3">
    <name type="scientific">Oryzias latipes</name>
    <name type="common">Japanese rice fish</name>
    <name type="synonym">Japanese killifish</name>
    <dbReference type="NCBI Taxonomy" id="8090"/>
    <lineage>
        <taxon>Eukaryota</taxon>
        <taxon>Metazoa</taxon>
        <taxon>Chordata</taxon>
        <taxon>Craniata</taxon>
        <taxon>Vertebrata</taxon>
        <taxon>Euteleostomi</taxon>
        <taxon>Actinopterygii</taxon>
        <taxon>Neopterygii</taxon>
        <taxon>Teleostei</taxon>
        <taxon>Neoteleostei</taxon>
        <taxon>Acanthomorphata</taxon>
        <taxon>Ovalentaria</taxon>
        <taxon>Atherinomorphae</taxon>
        <taxon>Beloniformes</taxon>
        <taxon>Adrianichthyidae</taxon>
        <taxon>Oryziinae</taxon>
        <taxon>Oryzias</taxon>
    </lineage>
</organism>
<feature type="compositionally biased region" description="Polar residues" evidence="1">
    <location>
        <begin position="1"/>
        <end position="12"/>
    </location>
</feature>
<dbReference type="PANTHER" id="PTHR47503">
    <property type="entry name" value="PURKINJE CELL PROTEIN 2"/>
    <property type="match status" value="1"/>
</dbReference>
<dbReference type="InterPro" id="IPR011990">
    <property type="entry name" value="TPR-like_helical_dom_sf"/>
</dbReference>
<dbReference type="PROSITE" id="PS50877">
    <property type="entry name" value="GOLOCO"/>
    <property type="match status" value="1"/>
</dbReference>
<dbReference type="SMART" id="SM00390">
    <property type="entry name" value="GoLoco"/>
    <property type="match status" value="2"/>
</dbReference>
<dbReference type="InterPro" id="IPR003109">
    <property type="entry name" value="GoLoco_motif"/>
</dbReference>
<dbReference type="PANTHER" id="PTHR47503:SF1">
    <property type="entry name" value="PURKINJE CELL PROTEIN 2 HOMOLOG"/>
    <property type="match status" value="1"/>
</dbReference>
<reference evidence="2 3" key="2">
    <citation type="submission" date="2017-04" db="EMBL/GenBank/DDBJ databases">
        <title>CpG methylation of centromeres and impact of large insertions on vertebrate speciation.</title>
        <authorList>
            <person name="Ichikawa K."/>
            <person name="Yoshimura J."/>
            <person name="Morishita S."/>
        </authorList>
    </citation>
    <scope>NUCLEOTIDE SEQUENCE</scope>
    <source>
        <strain evidence="2 3">HNI</strain>
    </source>
</reference>
<sequence length="163" mass="17736">PAQENSSGQSTSERSKEHLLPLSEADLEDFFSLVSHSQGGRLDEQRCVLNVSPQTTTKHQLGQSKVPQGWNLLSNVQSRRLDDQRISLPSLPGIQNGGSTSLTSAETDANYLSPQSQPTSDHSCAPPWQPVPSCLLVLSEHHQGAVGHPDNNNKSMRDADKTF</sequence>
<evidence type="ECO:0000313" key="2">
    <source>
        <dbReference type="Ensembl" id="ENSORLP00020001441.1"/>
    </source>
</evidence>
<feature type="region of interest" description="Disordered" evidence="1">
    <location>
        <begin position="144"/>
        <end position="163"/>
    </location>
</feature>
<evidence type="ECO:0000313" key="3">
    <source>
        <dbReference type="Proteomes" id="UP000265180"/>
    </source>
</evidence>